<organism evidence="7 8">
    <name type="scientific">Rhodothalassium salexigens DSM 2132</name>
    <dbReference type="NCBI Taxonomy" id="1188247"/>
    <lineage>
        <taxon>Bacteria</taxon>
        <taxon>Pseudomonadati</taxon>
        <taxon>Pseudomonadota</taxon>
        <taxon>Alphaproteobacteria</taxon>
        <taxon>Rhodothalassiales</taxon>
        <taxon>Rhodothalassiaceae</taxon>
        <taxon>Rhodothalassium</taxon>
    </lineage>
</organism>
<dbReference type="GO" id="GO:0016020">
    <property type="term" value="C:membrane"/>
    <property type="evidence" value="ECO:0007669"/>
    <property type="project" value="UniProtKB-SubCell"/>
</dbReference>
<feature type="transmembrane region" description="Helical" evidence="6">
    <location>
        <begin position="258"/>
        <end position="275"/>
    </location>
</feature>
<evidence type="ECO:0000256" key="1">
    <source>
        <dbReference type="ARBA" id="ARBA00004141"/>
    </source>
</evidence>
<dbReference type="Proteomes" id="UP000295399">
    <property type="component" value="Unassembled WGS sequence"/>
</dbReference>
<keyword evidence="4 6" id="KW-1133">Transmembrane helix</keyword>
<dbReference type="FunCoup" id="A0A4R2PUT5">
    <property type="interactions" value="288"/>
</dbReference>
<evidence type="ECO:0000256" key="5">
    <source>
        <dbReference type="ARBA" id="ARBA00023136"/>
    </source>
</evidence>
<accession>A0A4R2PUT5</accession>
<dbReference type="AlphaFoldDB" id="A0A4R2PUT5"/>
<protein>
    <submittedName>
        <fullName evidence="7">Putative PurR-regulated permease PerM</fullName>
    </submittedName>
</protein>
<keyword evidence="5 6" id="KW-0472">Membrane</keyword>
<reference evidence="7 8" key="1">
    <citation type="submission" date="2019-03" db="EMBL/GenBank/DDBJ databases">
        <title>Genomic Encyclopedia of Type Strains, Phase IV (KMG-IV): sequencing the most valuable type-strain genomes for metagenomic binning, comparative biology and taxonomic classification.</title>
        <authorList>
            <person name="Goeker M."/>
        </authorList>
    </citation>
    <scope>NUCLEOTIDE SEQUENCE [LARGE SCALE GENOMIC DNA]</scope>
    <source>
        <strain evidence="7 8">DSM 2132</strain>
    </source>
</reference>
<proteinExistence type="inferred from homology"/>
<evidence type="ECO:0000313" key="8">
    <source>
        <dbReference type="Proteomes" id="UP000295399"/>
    </source>
</evidence>
<dbReference type="InterPro" id="IPR002549">
    <property type="entry name" value="AI-2E-like"/>
</dbReference>
<evidence type="ECO:0000313" key="7">
    <source>
        <dbReference type="EMBL" id="TCP37931.1"/>
    </source>
</evidence>
<feature type="transmembrane region" description="Helical" evidence="6">
    <location>
        <begin position="136"/>
        <end position="159"/>
    </location>
</feature>
<comment type="caution">
    <text evidence="7">The sequence shown here is derived from an EMBL/GenBank/DDBJ whole genome shotgun (WGS) entry which is preliminary data.</text>
</comment>
<feature type="transmembrane region" description="Helical" evidence="6">
    <location>
        <begin position="62"/>
        <end position="83"/>
    </location>
</feature>
<evidence type="ECO:0000256" key="2">
    <source>
        <dbReference type="ARBA" id="ARBA00009773"/>
    </source>
</evidence>
<evidence type="ECO:0000256" key="4">
    <source>
        <dbReference type="ARBA" id="ARBA00022989"/>
    </source>
</evidence>
<feature type="transmembrane region" description="Helical" evidence="6">
    <location>
        <begin position="32"/>
        <end position="50"/>
    </location>
</feature>
<dbReference type="GO" id="GO:0055085">
    <property type="term" value="P:transmembrane transport"/>
    <property type="evidence" value="ECO:0007669"/>
    <property type="project" value="TreeGrafter"/>
</dbReference>
<feature type="transmembrane region" description="Helical" evidence="6">
    <location>
        <begin position="196"/>
        <end position="216"/>
    </location>
</feature>
<dbReference type="InParanoid" id="A0A4R2PUT5"/>
<keyword evidence="3 6" id="KW-0812">Transmembrane</keyword>
<dbReference type="Pfam" id="PF01594">
    <property type="entry name" value="AI-2E_transport"/>
    <property type="match status" value="1"/>
</dbReference>
<name>A0A4R2PUT5_RHOSA</name>
<feature type="transmembrane region" description="Helical" evidence="6">
    <location>
        <begin position="222"/>
        <end position="246"/>
    </location>
</feature>
<gene>
    <name evidence="7" type="ORF">EV659_102341</name>
</gene>
<evidence type="ECO:0000256" key="6">
    <source>
        <dbReference type="SAM" id="Phobius"/>
    </source>
</evidence>
<dbReference type="PANTHER" id="PTHR21716">
    <property type="entry name" value="TRANSMEMBRANE PROTEIN"/>
    <property type="match status" value="1"/>
</dbReference>
<dbReference type="EMBL" id="SLXO01000002">
    <property type="protein sequence ID" value="TCP37931.1"/>
    <property type="molecule type" value="Genomic_DNA"/>
</dbReference>
<dbReference type="PANTHER" id="PTHR21716:SF64">
    <property type="entry name" value="AI-2 TRANSPORT PROTEIN TQSA"/>
    <property type="match status" value="1"/>
</dbReference>
<comment type="subcellular location">
    <subcellularLocation>
        <location evidence="1">Membrane</location>
        <topology evidence="1">Multi-pass membrane protein</topology>
    </subcellularLocation>
</comment>
<keyword evidence="8" id="KW-1185">Reference proteome</keyword>
<comment type="similarity">
    <text evidence="2">Belongs to the autoinducer-2 exporter (AI-2E) (TC 2.A.86) family.</text>
</comment>
<evidence type="ECO:0000256" key="3">
    <source>
        <dbReference type="ARBA" id="ARBA00022692"/>
    </source>
</evidence>
<feature type="transmembrane region" description="Helical" evidence="6">
    <location>
        <begin position="295"/>
        <end position="326"/>
    </location>
</feature>
<sequence>MMAAMDDLLRTYTLSLAALLATLAVLKLGSGLLIPLAIAGVIWFLIEALARVIGRAVRAPMWVRTLAATFLMLAALIGVVEIVRENVAGVIESVPDYERRIESALRSIDETVPFSLPNSIPTLLEASNLQAWFRDFAAAFASFLGNMGLVLAFVLFLYISQQTFPERLRRAFSDTSRLRHARRVLNRIQQQVRSYLWAKTLMSLLTAVICGIVLWVAGLNYWLFWALWIFLLNFVPYIGSAMGVLLPTLLALVQFTNPVVIAVVFTLLTITQVTIDNLVEPQVMGKTLNIDPLVVMIALVLWGSLWGMVGVFLAIPLTAIAIFIFYQFPGTRWLAILLSQDGDLEGAMSED</sequence>